<protein>
    <submittedName>
        <fullName evidence="1">MerR-like DNA binding protein</fullName>
    </submittedName>
</protein>
<dbReference type="SUPFAM" id="SSF46955">
    <property type="entry name" value="Putative DNA-binding domain"/>
    <property type="match status" value="1"/>
</dbReference>
<name>A0A561TYL3_9ACTN</name>
<evidence type="ECO:0000313" key="2">
    <source>
        <dbReference type="Proteomes" id="UP000318186"/>
    </source>
</evidence>
<dbReference type="OrthoDB" id="3824912at2"/>
<organism evidence="1 2">
    <name type="scientific">Streptomyces brevispora</name>
    <dbReference type="NCBI Taxonomy" id="887462"/>
    <lineage>
        <taxon>Bacteria</taxon>
        <taxon>Bacillati</taxon>
        <taxon>Actinomycetota</taxon>
        <taxon>Actinomycetes</taxon>
        <taxon>Kitasatosporales</taxon>
        <taxon>Streptomycetaceae</taxon>
        <taxon>Streptomyces</taxon>
    </lineage>
</organism>
<dbReference type="EMBL" id="VIWW01000002">
    <property type="protein sequence ID" value="TWF92192.1"/>
    <property type="molecule type" value="Genomic_DNA"/>
</dbReference>
<dbReference type="Gene3D" id="1.10.1660.10">
    <property type="match status" value="1"/>
</dbReference>
<evidence type="ECO:0000313" key="1">
    <source>
        <dbReference type="EMBL" id="TWF92192.1"/>
    </source>
</evidence>
<reference evidence="1 2" key="1">
    <citation type="submission" date="2019-06" db="EMBL/GenBank/DDBJ databases">
        <title>Sequencing the genomes of 1000 actinobacteria strains.</title>
        <authorList>
            <person name="Klenk H.-P."/>
        </authorList>
    </citation>
    <scope>NUCLEOTIDE SEQUENCE [LARGE SCALE GENOMIC DNA]</scope>
    <source>
        <strain evidence="1 2">DSM 42059</strain>
    </source>
</reference>
<sequence>MFGDPVAVVAGGVGGPRHGEGSVERVEQIRALLKAGLGTEVIREIVPCFQGAGSEVRPIVDAELVTKLTRELADIEERIDTLARNRDAIRCYLAEAAGGEGRHSCHPEDEQARMLSAPRRLAGTMTA</sequence>
<dbReference type="AlphaFoldDB" id="A0A561TYL3"/>
<accession>A0A561TYL3</accession>
<comment type="caution">
    <text evidence="1">The sequence shown here is derived from an EMBL/GenBank/DDBJ whole genome shotgun (WGS) entry which is preliminary data.</text>
</comment>
<dbReference type="InterPro" id="IPR009061">
    <property type="entry name" value="DNA-bd_dom_put_sf"/>
</dbReference>
<proteinExistence type="predicted"/>
<gene>
    <name evidence="1" type="ORF">FHX80_12512</name>
</gene>
<dbReference type="Proteomes" id="UP000318186">
    <property type="component" value="Unassembled WGS sequence"/>
</dbReference>